<feature type="signal peptide" evidence="2">
    <location>
        <begin position="1"/>
        <end position="20"/>
    </location>
</feature>
<protein>
    <submittedName>
        <fullName evidence="3">PEP-CTERM sorting domain-containing protein</fullName>
    </submittedName>
</protein>
<evidence type="ECO:0000313" key="4">
    <source>
        <dbReference type="Proteomes" id="UP001324993"/>
    </source>
</evidence>
<gene>
    <name evidence="3" type="ORF">SH580_21240</name>
</gene>
<name>A0ABZ0RSK4_9BACT</name>
<keyword evidence="1" id="KW-1133">Transmembrane helix</keyword>
<evidence type="ECO:0000313" key="3">
    <source>
        <dbReference type="EMBL" id="WPJ95944.1"/>
    </source>
</evidence>
<sequence length="267" mass="28068">MKKILIPAFTIVAIVTSLSAQTSLSFNDLNSDVTTANTLSLGGLMAGLTVTGAPSGDNYLYSVTYTGADYDGDTLNDTLTFGVLVERWTDSTQTFGSTTPSNSDSSVTIGTTSGQVQIDTAEHTWHSSDIPVSSITRFEANQSLQFSIVSLDVDFADAEGTAVFATGFTQVRMEENAGSGHRTIFGAGSGLDGHAYNADLDKTLSASYGTGDLFVTGAAGTGSNNRRYGVTNVDFDIVITVIPEPGTYALFVGLTGVAFVMLRRRRG</sequence>
<dbReference type="Proteomes" id="UP001324993">
    <property type="component" value="Chromosome"/>
</dbReference>
<reference evidence="3 4" key="1">
    <citation type="submission" date="2023-11" db="EMBL/GenBank/DDBJ databases">
        <title>Coraliomargarita sp. nov., isolated from marine algae.</title>
        <authorList>
            <person name="Lee J.K."/>
            <person name="Baek J.H."/>
            <person name="Kim J.M."/>
            <person name="Choi D.G."/>
            <person name="Jeon C.O."/>
        </authorList>
    </citation>
    <scope>NUCLEOTIDE SEQUENCE [LARGE SCALE GENOMIC DNA]</scope>
    <source>
        <strain evidence="3 4">J2-16</strain>
    </source>
</reference>
<evidence type="ECO:0000256" key="1">
    <source>
        <dbReference type="SAM" id="Phobius"/>
    </source>
</evidence>
<keyword evidence="1" id="KW-0812">Transmembrane</keyword>
<dbReference type="EMBL" id="CP138858">
    <property type="protein sequence ID" value="WPJ95944.1"/>
    <property type="molecule type" value="Genomic_DNA"/>
</dbReference>
<organism evidence="3 4">
    <name type="scientific">Coraliomargarita algicola</name>
    <dbReference type="NCBI Taxonomy" id="3092156"/>
    <lineage>
        <taxon>Bacteria</taxon>
        <taxon>Pseudomonadati</taxon>
        <taxon>Verrucomicrobiota</taxon>
        <taxon>Opitutia</taxon>
        <taxon>Puniceicoccales</taxon>
        <taxon>Coraliomargaritaceae</taxon>
        <taxon>Coraliomargarita</taxon>
    </lineage>
</organism>
<proteinExistence type="predicted"/>
<feature type="transmembrane region" description="Helical" evidence="1">
    <location>
        <begin position="245"/>
        <end position="262"/>
    </location>
</feature>
<dbReference type="RefSeq" id="WP_319832811.1">
    <property type="nucleotide sequence ID" value="NZ_CP138858.1"/>
</dbReference>
<evidence type="ECO:0000256" key="2">
    <source>
        <dbReference type="SAM" id="SignalP"/>
    </source>
</evidence>
<accession>A0ABZ0RSK4</accession>
<dbReference type="InterPro" id="IPR013424">
    <property type="entry name" value="Ice-binding_C"/>
</dbReference>
<keyword evidence="1" id="KW-0472">Membrane</keyword>
<feature type="chain" id="PRO_5047235463" evidence="2">
    <location>
        <begin position="21"/>
        <end position="267"/>
    </location>
</feature>
<dbReference type="NCBIfam" id="TIGR02595">
    <property type="entry name" value="PEP_CTERM"/>
    <property type="match status" value="1"/>
</dbReference>
<keyword evidence="2" id="KW-0732">Signal</keyword>
<keyword evidence="4" id="KW-1185">Reference proteome</keyword>